<dbReference type="AlphaFoldDB" id="A0A6J7HC83"/>
<organism evidence="3">
    <name type="scientific">freshwater metagenome</name>
    <dbReference type="NCBI Taxonomy" id="449393"/>
    <lineage>
        <taxon>unclassified sequences</taxon>
        <taxon>metagenomes</taxon>
        <taxon>ecological metagenomes</taxon>
    </lineage>
</organism>
<evidence type="ECO:0000313" key="1">
    <source>
        <dbReference type="EMBL" id="CAB4772465.1"/>
    </source>
</evidence>
<sequence>MQLVDALNRAIQYLDRELAPSTKLRAFQQATNAVREIPAEELLAFTATHPTFGAAAAAISRTWATPTWPSTRRRRGSRRH</sequence>
<dbReference type="EMBL" id="CAFABA010000265">
    <property type="protein sequence ID" value="CAB4836926.1"/>
    <property type="molecule type" value="Genomic_DNA"/>
</dbReference>
<evidence type="ECO:0000313" key="2">
    <source>
        <dbReference type="EMBL" id="CAB4836926.1"/>
    </source>
</evidence>
<proteinExistence type="predicted"/>
<protein>
    <submittedName>
        <fullName evidence="3">Unannotated protein</fullName>
    </submittedName>
</protein>
<name>A0A6J7HC83_9ZZZZ</name>
<dbReference type="EMBL" id="CAEZYR010000194">
    <property type="protein sequence ID" value="CAB4772465.1"/>
    <property type="molecule type" value="Genomic_DNA"/>
</dbReference>
<evidence type="ECO:0000313" key="3">
    <source>
        <dbReference type="EMBL" id="CAB4914473.1"/>
    </source>
</evidence>
<accession>A0A6J7HC83</accession>
<dbReference type="EMBL" id="CAFBMH010000064">
    <property type="protein sequence ID" value="CAB4914473.1"/>
    <property type="molecule type" value="Genomic_DNA"/>
</dbReference>
<gene>
    <name evidence="1" type="ORF">UFOPK2754_03169</name>
    <name evidence="2" type="ORF">UFOPK3139_03372</name>
    <name evidence="3" type="ORF">UFOPK3543_01725</name>
</gene>
<reference evidence="3" key="1">
    <citation type="submission" date="2020-05" db="EMBL/GenBank/DDBJ databases">
        <authorList>
            <person name="Chiriac C."/>
            <person name="Salcher M."/>
            <person name="Ghai R."/>
            <person name="Kavagutti S V."/>
        </authorList>
    </citation>
    <scope>NUCLEOTIDE SEQUENCE</scope>
</reference>